<organism evidence="2 3">
    <name type="scientific">Jaapia argillacea MUCL 33604</name>
    <dbReference type="NCBI Taxonomy" id="933084"/>
    <lineage>
        <taxon>Eukaryota</taxon>
        <taxon>Fungi</taxon>
        <taxon>Dikarya</taxon>
        <taxon>Basidiomycota</taxon>
        <taxon>Agaricomycotina</taxon>
        <taxon>Agaricomycetes</taxon>
        <taxon>Agaricomycetidae</taxon>
        <taxon>Jaapiales</taxon>
        <taxon>Jaapiaceae</taxon>
        <taxon>Jaapia</taxon>
    </lineage>
</organism>
<accession>A0A067PLW1</accession>
<dbReference type="HOGENOM" id="CLU_039434_1_1_1"/>
<feature type="domain" description="PARP catalytic" evidence="1">
    <location>
        <begin position="39"/>
        <end position="210"/>
    </location>
</feature>
<dbReference type="PANTHER" id="PTHR31681:SF3">
    <property type="entry name" value="OS04G0690100 PROTEIN"/>
    <property type="match status" value="1"/>
</dbReference>
<evidence type="ECO:0000313" key="3">
    <source>
        <dbReference type="Proteomes" id="UP000027265"/>
    </source>
</evidence>
<dbReference type="InterPro" id="IPR012317">
    <property type="entry name" value="Poly(ADP-ribose)pol_cat_dom"/>
</dbReference>
<evidence type="ECO:0000259" key="1">
    <source>
        <dbReference type="Pfam" id="PF00644"/>
    </source>
</evidence>
<dbReference type="SUPFAM" id="SSF56399">
    <property type="entry name" value="ADP-ribosylation"/>
    <property type="match status" value="1"/>
</dbReference>
<name>A0A067PLW1_9AGAM</name>
<dbReference type="Proteomes" id="UP000027265">
    <property type="component" value="Unassembled WGS sequence"/>
</dbReference>
<keyword evidence="3" id="KW-1185">Reference proteome</keyword>
<dbReference type="InParanoid" id="A0A067PLW1"/>
<dbReference type="GO" id="GO:0003950">
    <property type="term" value="F:NAD+ poly-ADP-ribosyltransferase activity"/>
    <property type="evidence" value="ECO:0007669"/>
    <property type="project" value="InterPro"/>
</dbReference>
<proteinExistence type="predicted"/>
<dbReference type="Pfam" id="PF00644">
    <property type="entry name" value="PARP"/>
    <property type="match status" value="1"/>
</dbReference>
<evidence type="ECO:0000313" key="2">
    <source>
        <dbReference type="EMBL" id="KDQ55824.1"/>
    </source>
</evidence>
<dbReference type="Gene3D" id="3.90.228.10">
    <property type="match status" value="1"/>
</dbReference>
<gene>
    <name evidence="2" type="ORF">JAAARDRAFT_180676</name>
</gene>
<reference evidence="3" key="1">
    <citation type="journal article" date="2014" name="Proc. Natl. Acad. Sci. U.S.A.">
        <title>Extensive sampling of basidiomycete genomes demonstrates inadequacy of the white-rot/brown-rot paradigm for wood decay fungi.</title>
        <authorList>
            <person name="Riley R."/>
            <person name="Salamov A.A."/>
            <person name="Brown D.W."/>
            <person name="Nagy L.G."/>
            <person name="Floudas D."/>
            <person name="Held B.W."/>
            <person name="Levasseur A."/>
            <person name="Lombard V."/>
            <person name="Morin E."/>
            <person name="Otillar R."/>
            <person name="Lindquist E.A."/>
            <person name="Sun H."/>
            <person name="LaButti K.M."/>
            <person name="Schmutz J."/>
            <person name="Jabbour D."/>
            <person name="Luo H."/>
            <person name="Baker S.E."/>
            <person name="Pisabarro A.G."/>
            <person name="Walton J.D."/>
            <person name="Blanchette R.A."/>
            <person name="Henrissat B."/>
            <person name="Martin F."/>
            <person name="Cullen D."/>
            <person name="Hibbett D.S."/>
            <person name="Grigoriev I.V."/>
        </authorList>
    </citation>
    <scope>NUCLEOTIDE SEQUENCE [LARGE SCALE GENOMIC DNA]</scope>
    <source>
        <strain evidence="3">MUCL 33604</strain>
    </source>
</reference>
<dbReference type="AlphaFoldDB" id="A0A067PLW1"/>
<dbReference type="EMBL" id="KL197724">
    <property type="protein sequence ID" value="KDQ55824.1"/>
    <property type="molecule type" value="Genomic_DNA"/>
</dbReference>
<sequence>MCWKFERIPHRRFCGQKCENVARSGGPMIFSLTKTHEIYQSVVKQFKDSWRHTQRCPTVVTVYAIISHPQIWAKYSAYRGAVETRGQFLKEGRSRGNEKRRWHGTTRKCNLGDAGNLQSCGHSACALCSIIRSSYDLGRFKNRTGWGRFGAGIYTTATSSKANDYSSNAIPSPRKALLLNSVVVGRGYKLTRDNPSLTKPPVGYDSVVGEPAVGGSLNYDELVVYRNDAIRPSYLVIYQP</sequence>
<dbReference type="OrthoDB" id="9514740at2759"/>
<dbReference type="PANTHER" id="PTHR31681">
    <property type="entry name" value="C2H2-LIKE ZINC FINGER PROTEIN"/>
    <property type="match status" value="1"/>
</dbReference>
<protein>
    <recommendedName>
        <fullName evidence="1">PARP catalytic domain-containing protein</fullName>
    </recommendedName>
</protein>